<protein>
    <submittedName>
        <fullName evidence="1">Uncharacterized conserved protein, AIM24 family</fullName>
    </submittedName>
</protein>
<evidence type="ECO:0000313" key="1">
    <source>
        <dbReference type="EMBL" id="SDN02642.1"/>
    </source>
</evidence>
<dbReference type="InterPro" id="IPR036983">
    <property type="entry name" value="AIM24_sf"/>
</dbReference>
<dbReference type="Gene3D" id="3.60.160.10">
    <property type="entry name" value="Mitochondrial biogenesis AIM24"/>
    <property type="match status" value="1"/>
</dbReference>
<reference evidence="2" key="1">
    <citation type="submission" date="2016-10" db="EMBL/GenBank/DDBJ databases">
        <authorList>
            <person name="Varghese N."/>
            <person name="Submissions S."/>
        </authorList>
    </citation>
    <scope>NUCLEOTIDE SEQUENCE [LARGE SCALE GENOMIC DNA]</scope>
    <source>
        <strain evidence="2">DSM 44796</strain>
    </source>
</reference>
<dbReference type="InterPro" id="IPR016031">
    <property type="entry name" value="Trp_RNA-bd_attenuator-like_dom"/>
</dbReference>
<accession>A0A1G9Y0P7</accession>
<evidence type="ECO:0000313" key="2">
    <source>
        <dbReference type="Proteomes" id="UP000199682"/>
    </source>
</evidence>
<gene>
    <name evidence="1" type="ORF">SAMN04488074_1326</name>
</gene>
<proteinExistence type="predicted"/>
<dbReference type="AlphaFoldDB" id="A0A1G9Y0P7"/>
<sequence>MAVTIALPRFLPEVLFVQVRTRHTPTFGVARLVLAPGEAVVADPLTIAATSYGLVVEVKGAGAKAVALCTAGAEGGWIDAAPVLPGDLHQVELDGTHGWCLARHSWIASSSTVAMNPGAPPMQAIFGGAEGFMNYAHGQGAMVLACYGALDLVTLEAGEAVTISSDHVVAFADTVQCRLRPSAPDGAQSIQTGEGLVFDFAGPGAVLTQARGPRRLTTWLRANGVSPSFMTP</sequence>
<dbReference type="InterPro" id="IPR002838">
    <property type="entry name" value="AIM24"/>
</dbReference>
<dbReference type="Proteomes" id="UP000199682">
    <property type="component" value="Unassembled WGS sequence"/>
</dbReference>
<dbReference type="PANTHER" id="PTHR43657:SF1">
    <property type="entry name" value="ALTERED INHERITANCE OF MITOCHONDRIA PROTEIN 24, MITOCHONDRIAL"/>
    <property type="match status" value="1"/>
</dbReference>
<dbReference type="SUPFAM" id="SSF51219">
    <property type="entry name" value="TRAP-like"/>
    <property type="match status" value="1"/>
</dbReference>
<name>A0A1G9Y0P7_9PSEU</name>
<dbReference type="Pfam" id="PF01987">
    <property type="entry name" value="AIM24"/>
    <property type="match status" value="1"/>
</dbReference>
<dbReference type="EMBL" id="FNET01000032">
    <property type="protein sequence ID" value="SDN02642.1"/>
    <property type="molecule type" value="Genomic_DNA"/>
</dbReference>
<dbReference type="PANTHER" id="PTHR43657">
    <property type="entry name" value="TRYPTOPHAN RNA-BINDING ATTENUATOR PROTEIN-LIKE PROTEIN"/>
    <property type="match status" value="1"/>
</dbReference>
<organism evidence="1 2">
    <name type="scientific">Lentzea albidocapillata subsp. violacea</name>
    <dbReference type="NCBI Taxonomy" id="128104"/>
    <lineage>
        <taxon>Bacteria</taxon>
        <taxon>Bacillati</taxon>
        <taxon>Actinomycetota</taxon>
        <taxon>Actinomycetes</taxon>
        <taxon>Pseudonocardiales</taxon>
        <taxon>Pseudonocardiaceae</taxon>
        <taxon>Lentzea</taxon>
    </lineage>
</organism>